<comment type="caution">
    <text evidence="2">The sequence shown here is derived from an EMBL/GenBank/DDBJ whole genome shotgun (WGS) entry which is preliminary data.</text>
</comment>
<keyword evidence="3" id="KW-1185">Reference proteome</keyword>
<evidence type="ECO:0000256" key="1">
    <source>
        <dbReference type="SAM" id="MobiDB-lite"/>
    </source>
</evidence>
<name>A0ABT8VMB3_9BACL</name>
<gene>
    <name evidence="2" type="ORF">Q3C12_34575</name>
</gene>
<reference evidence="2" key="1">
    <citation type="submission" date="2023-07" db="EMBL/GenBank/DDBJ databases">
        <authorList>
            <person name="Aktuganov G."/>
            <person name="Boyko T."/>
            <person name="Delegan Y."/>
            <person name="Galimzianova N."/>
            <person name="Gilvanova E."/>
            <person name="Korobov V."/>
            <person name="Kuzmina L."/>
            <person name="Melentiev A."/>
            <person name="Milman P."/>
            <person name="Ryabova A."/>
            <person name="Stupak E."/>
            <person name="Yasakov T."/>
            <person name="Zharikova N."/>
            <person name="Zhurenko E."/>
        </authorList>
    </citation>
    <scope>NUCLEOTIDE SEQUENCE</scope>
    <source>
        <strain evidence="2">IB-739</strain>
    </source>
</reference>
<accession>A0ABT8VMB3</accession>
<proteinExistence type="predicted"/>
<organism evidence="2 3">
    <name type="scientific">Paenibacillus ehimensis</name>
    <dbReference type="NCBI Taxonomy" id="79264"/>
    <lineage>
        <taxon>Bacteria</taxon>
        <taxon>Bacillati</taxon>
        <taxon>Bacillota</taxon>
        <taxon>Bacilli</taxon>
        <taxon>Bacillales</taxon>
        <taxon>Paenibacillaceae</taxon>
        <taxon>Paenibacillus</taxon>
    </lineage>
</organism>
<evidence type="ECO:0000313" key="2">
    <source>
        <dbReference type="EMBL" id="MDO3682124.1"/>
    </source>
</evidence>
<sequence>MKSEKTIEPDKALELARKGMKKYRKTLDRLSELPKAPKIDSQGLQTKDE</sequence>
<dbReference type="EMBL" id="JAUMKJ010000102">
    <property type="protein sequence ID" value="MDO3682124.1"/>
    <property type="molecule type" value="Genomic_DNA"/>
</dbReference>
<feature type="compositionally biased region" description="Basic and acidic residues" evidence="1">
    <location>
        <begin position="26"/>
        <end position="38"/>
    </location>
</feature>
<dbReference type="RefSeq" id="WP_164828132.1">
    <property type="nucleotide sequence ID" value="NZ_JAUMKJ010000102.1"/>
</dbReference>
<evidence type="ECO:0000313" key="3">
    <source>
        <dbReference type="Proteomes" id="UP001168883"/>
    </source>
</evidence>
<dbReference type="Proteomes" id="UP001168883">
    <property type="component" value="Unassembled WGS sequence"/>
</dbReference>
<protein>
    <submittedName>
        <fullName evidence="2">Uncharacterized protein</fullName>
    </submittedName>
</protein>
<feature type="region of interest" description="Disordered" evidence="1">
    <location>
        <begin position="26"/>
        <end position="49"/>
    </location>
</feature>